<dbReference type="SUPFAM" id="SSF47819">
    <property type="entry name" value="HRDC-like"/>
    <property type="match status" value="1"/>
</dbReference>
<dbReference type="GO" id="GO:0005666">
    <property type="term" value="C:RNA polymerase III complex"/>
    <property type="evidence" value="ECO:0007669"/>
    <property type="project" value="InterPro"/>
</dbReference>
<dbReference type="PANTHER" id="PTHR15561:SF0">
    <property type="entry name" value="DNA-DIRECTED RNA POLYMERASE III SUBUNIT RPC9"/>
    <property type="match status" value="1"/>
</dbReference>
<comment type="subunit">
    <text evidence="8">Component of the RNA polymerase III complex consisting of 17 subunits: a ten-subunit horseshoe-shaped catalytic core composed of POLR3A/RPC1, POLR3B/RPC2, POLR1C/RPAC1, POLR1D/RPAC2, POLR3K/RPC10, POLR2E/RPABC1, POLR2F/RPABC2, POLR2H/RPABC3, POLR2K/RPABC4 and POLR2L/RPABC5; a mobile stalk composed of two subunits POLR3H/RPC8 and CRCP/RPC9, protruding from the core and functioning primarily in transcription initiation; and additional subunits homologous to general transcription factors of the RNA polymerase II machinery, POLR3C/RPC3-POLR3F/RPC6-POLR3G/RPC7 heterotrimer required for transcription initiation and POLR3D/RPC4-POLR3E/RPC5 heterodimer involved in both transcription initiation and termination.</text>
</comment>
<keyword evidence="4" id="KW-0240">DNA-directed RNA polymerase</keyword>
<dbReference type="AlphaFoldDB" id="A0AA39I877"/>
<dbReference type="PANTHER" id="PTHR15561">
    <property type="entry name" value="CALCITONIN GENE-RELATED PEPTIDE-RECEPTOR COMPONENT PROTEIN"/>
    <property type="match status" value="1"/>
</dbReference>
<evidence type="ECO:0000256" key="6">
    <source>
        <dbReference type="ARBA" id="ARBA00023242"/>
    </source>
</evidence>
<comment type="function">
    <text evidence="9">DNA-dependent RNA polymerase catalyzes the transcription of DNA into RNA using the four ribonucleoside triphosphates as substrates. Specific peripheric component of RNA polymerase III (Pol III) which synthesizes small non-coding RNAs including 5S rRNA, snRNAs, tRNAs and miRNAs from at least 500 distinct genomic loci. With POLR3H/RPC8 forms a mobile stalk that protrudes from Pol III core and functions primarily in transcription initiation. Pol III plays a key role in sensing and limiting infection by intracellular bacteria and DNA viruses. Acts as nuclear and cytosolic DNA sensor involved in innate immune response. Can sense non-self dsDNA that serves as template for transcription into dsRNA. The non-self RNA polymerase III transcripts, such as Epstein-Barr virus-encoded RNAs (EBERs) induce type I interferon and NF-kappa-B through the RIG-I pathway.</text>
</comment>
<keyword evidence="6" id="KW-0539">Nucleus</keyword>
<evidence type="ECO:0000259" key="10">
    <source>
        <dbReference type="SMART" id="SM00657"/>
    </source>
</evidence>
<evidence type="ECO:0000256" key="8">
    <source>
        <dbReference type="ARBA" id="ARBA00044007"/>
    </source>
</evidence>
<proteinExistence type="inferred from homology"/>
<gene>
    <name evidence="11" type="ORF">QR680_014245</name>
</gene>
<evidence type="ECO:0000256" key="3">
    <source>
        <dbReference type="ARBA" id="ARBA00016672"/>
    </source>
</evidence>
<dbReference type="EMBL" id="JAUCMV010000002">
    <property type="protein sequence ID" value="KAK0419635.1"/>
    <property type="molecule type" value="Genomic_DNA"/>
</dbReference>
<dbReference type="Proteomes" id="UP001175271">
    <property type="component" value="Unassembled WGS sequence"/>
</dbReference>
<evidence type="ECO:0000313" key="12">
    <source>
        <dbReference type="Proteomes" id="UP001175271"/>
    </source>
</evidence>
<evidence type="ECO:0000313" key="11">
    <source>
        <dbReference type="EMBL" id="KAK0419635.1"/>
    </source>
</evidence>
<dbReference type="InterPro" id="IPR038846">
    <property type="entry name" value="RPC9"/>
</dbReference>
<comment type="caution">
    <text evidence="11">The sequence shown here is derived from an EMBL/GenBank/DDBJ whole genome shotgun (WGS) entry which is preliminary data.</text>
</comment>
<evidence type="ECO:0000256" key="5">
    <source>
        <dbReference type="ARBA" id="ARBA00023163"/>
    </source>
</evidence>
<dbReference type="GO" id="GO:0006384">
    <property type="term" value="P:transcription initiation at RNA polymerase III promoter"/>
    <property type="evidence" value="ECO:0007669"/>
    <property type="project" value="InterPro"/>
</dbReference>
<accession>A0AA39I877</accession>
<reference evidence="11" key="1">
    <citation type="submission" date="2023-06" db="EMBL/GenBank/DDBJ databases">
        <title>Genomic analysis of the entomopathogenic nematode Steinernema hermaphroditum.</title>
        <authorList>
            <person name="Schwarz E.M."/>
            <person name="Heppert J.K."/>
            <person name="Baniya A."/>
            <person name="Schwartz H.T."/>
            <person name="Tan C.-H."/>
            <person name="Antoshechkin I."/>
            <person name="Sternberg P.W."/>
            <person name="Goodrich-Blair H."/>
            <person name="Dillman A.R."/>
        </authorList>
    </citation>
    <scope>NUCLEOTIDE SEQUENCE</scope>
    <source>
        <strain evidence="11">PS9179</strain>
        <tissue evidence="11">Whole animal</tissue>
    </source>
</reference>
<keyword evidence="12" id="KW-1185">Reference proteome</keyword>
<dbReference type="InterPro" id="IPR005574">
    <property type="entry name" value="Rpb4/RPC9"/>
</dbReference>
<organism evidence="11 12">
    <name type="scientific">Steinernema hermaphroditum</name>
    <dbReference type="NCBI Taxonomy" id="289476"/>
    <lineage>
        <taxon>Eukaryota</taxon>
        <taxon>Metazoa</taxon>
        <taxon>Ecdysozoa</taxon>
        <taxon>Nematoda</taxon>
        <taxon>Chromadorea</taxon>
        <taxon>Rhabditida</taxon>
        <taxon>Tylenchina</taxon>
        <taxon>Panagrolaimomorpha</taxon>
        <taxon>Strongyloidoidea</taxon>
        <taxon>Steinernematidae</taxon>
        <taxon>Steinernema</taxon>
    </lineage>
</organism>
<dbReference type="InterPro" id="IPR010997">
    <property type="entry name" value="HRDC-like_sf"/>
</dbReference>
<sequence>MEIVNARAGTVTSSELLKMLVGTPYNKRRAHNNHSTILHNAKKYLQHRPGAVQNADDIKKFIRAIKPFKLLPNEILQLIEIRPTSSTTLSLLIEEYEARFTNDQEEAILRIITTILPEPEALAPEVETAAKNS</sequence>
<dbReference type="Pfam" id="PF03874">
    <property type="entry name" value="RNA_pol_Rpb4"/>
    <property type="match status" value="1"/>
</dbReference>
<dbReference type="InterPro" id="IPR006590">
    <property type="entry name" value="RNA_pol_Rpb4/RPC9_core"/>
</dbReference>
<comment type="function">
    <text evidence="7">Accessory protein for the calcitonin gene-related peptide (CGRP) receptor. It modulates CGRP responsiveness in a variety of tissues.</text>
</comment>
<dbReference type="GO" id="GO:0000166">
    <property type="term" value="F:nucleotide binding"/>
    <property type="evidence" value="ECO:0007669"/>
    <property type="project" value="InterPro"/>
</dbReference>
<evidence type="ECO:0000256" key="7">
    <source>
        <dbReference type="ARBA" id="ARBA00043924"/>
    </source>
</evidence>
<keyword evidence="5" id="KW-0804">Transcription</keyword>
<feature type="domain" description="RNA polymerase Rpb4/RPC9 core" evidence="10">
    <location>
        <begin position="1"/>
        <end position="119"/>
    </location>
</feature>
<evidence type="ECO:0000256" key="2">
    <source>
        <dbReference type="ARBA" id="ARBA00006898"/>
    </source>
</evidence>
<dbReference type="SMART" id="SM00657">
    <property type="entry name" value="RPOL4c"/>
    <property type="match status" value="1"/>
</dbReference>
<evidence type="ECO:0000256" key="4">
    <source>
        <dbReference type="ARBA" id="ARBA00022478"/>
    </source>
</evidence>
<comment type="subcellular location">
    <subcellularLocation>
        <location evidence="1">Nucleus</location>
    </subcellularLocation>
</comment>
<evidence type="ECO:0000256" key="1">
    <source>
        <dbReference type="ARBA" id="ARBA00004123"/>
    </source>
</evidence>
<protein>
    <recommendedName>
        <fullName evidence="3">DNA-directed RNA polymerase III subunit RPC9</fullName>
    </recommendedName>
</protein>
<dbReference type="InterPro" id="IPR038324">
    <property type="entry name" value="Rpb4/RPC9_sf"/>
</dbReference>
<comment type="similarity">
    <text evidence="2">Belongs to the eukaryotic RPC9 RNA polymerase subunit family.</text>
</comment>
<dbReference type="Gene3D" id="1.20.1250.40">
    <property type="match status" value="1"/>
</dbReference>
<evidence type="ECO:0000256" key="9">
    <source>
        <dbReference type="ARBA" id="ARBA00045808"/>
    </source>
</evidence>
<name>A0AA39I877_9BILA</name>